<reference evidence="1 2" key="1">
    <citation type="journal article" date="2020" name="ISME J.">
        <title>Comparative genomics reveals insights into cyanobacterial evolution and habitat adaptation.</title>
        <authorList>
            <person name="Chen M.Y."/>
            <person name="Teng W.K."/>
            <person name="Zhao L."/>
            <person name="Hu C.X."/>
            <person name="Zhou Y.K."/>
            <person name="Han B.P."/>
            <person name="Song L.R."/>
            <person name="Shu W.S."/>
        </authorList>
    </citation>
    <scope>NUCLEOTIDE SEQUENCE [LARGE SCALE GENOMIC DNA]</scope>
    <source>
        <strain evidence="1 2">FACHB-260</strain>
    </source>
</reference>
<dbReference type="EMBL" id="JACJRF010000006">
    <property type="protein sequence ID" value="MBD2343610.1"/>
    <property type="molecule type" value="Genomic_DNA"/>
</dbReference>
<evidence type="ECO:0000313" key="2">
    <source>
        <dbReference type="Proteomes" id="UP000607281"/>
    </source>
</evidence>
<keyword evidence="2" id="KW-1185">Reference proteome</keyword>
<proteinExistence type="predicted"/>
<sequence>MTPIDILILSNGPGEVTTWVRPVVKALREKLGDDRDEVRISVLLSPCPNASGKEAAIALSYPEVDRVQSAEYFWQFLLWGKTFDNWDWRKKGVIVFLGGDQFFPVVIGKKLGYRTVVYAEWEARWHNLIDRFGVMKPQLSAKASAKYAHKFTVVGDLMLEANSSDITPNSQLPTPDFPIIGILPGSKAAKLAQGVPLMLAIAEYIHSRKPQTKFVIPVAPTLDLETLASFGDSQKNPFVETFKFSSTTLVLTEQSNQKPLLKTGKGLNVELWQENPAYELLSHCSLCLTTVGANTAELGALGVPMLVLLPTQQLDAMRSWDGLPGILANLPGVGSTFAKIINWLFLRRKGLLAWPNIWAQEEIVPELVGKLQPEKVGDMVIDLLTHPEKLAQIQTKLRRVRGESGAAQKIAQIVSEEIEKLGE</sequence>
<evidence type="ECO:0000313" key="1">
    <source>
        <dbReference type="EMBL" id="MBD2343610.1"/>
    </source>
</evidence>
<dbReference type="PANTHER" id="PTHR30372">
    <property type="entry name" value="LIPID-A-DISACCHARIDE SYNTHASE"/>
    <property type="match status" value="1"/>
</dbReference>
<protein>
    <submittedName>
        <fullName evidence="1">Lipid-A-disaccharide synthase</fullName>
    </submittedName>
</protein>
<comment type="caution">
    <text evidence="1">The sequence shown here is derived from an EMBL/GenBank/DDBJ whole genome shotgun (WGS) entry which is preliminary data.</text>
</comment>
<accession>A0ABR8CME1</accession>
<organism evidence="1 2">
    <name type="scientific">Anabaena subtropica FACHB-260</name>
    <dbReference type="NCBI Taxonomy" id="2692884"/>
    <lineage>
        <taxon>Bacteria</taxon>
        <taxon>Bacillati</taxon>
        <taxon>Cyanobacteriota</taxon>
        <taxon>Cyanophyceae</taxon>
        <taxon>Nostocales</taxon>
        <taxon>Nostocaceae</taxon>
        <taxon>Anabaena</taxon>
    </lineage>
</organism>
<dbReference type="Proteomes" id="UP000607281">
    <property type="component" value="Unassembled WGS sequence"/>
</dbReference>
<dbReference type="RefSeq" id="WP_190406079.1">
    <property type="nucleotide sequence ID" value="NZ_JACJRF010000006.1"/>
</dbReference>
<name>A0ABR8CME1_9NOST</name>
<dbReference type="InterPro" id="IPR003835">
    <property type="entry name" value="Glyco_trans_19"/>
</dbReference>
<dbReference type="PANTHER" id="PTHR30372:SF6">
    <property type="entry name" value="LIPID-A-DISACCHARIDE SYNTHASE"/>
    <property type="match status" value="1"/>
</dbReference>
<gene>
    <name evidence="1" type="ORF">H6G18_05540</name>
</gene>
<dbReference type="SUPFAM" id="SSF53756">
    <property type="entry name" value="UDP-Glycosyltransferase/glycogen phosphorylase"/>
    <property type="match status" value="1"/>
</dbReference>